<dbReference type="EMBL" id="LDJM01000032">
    <property type="protein sequence ID" value="KRG75221.1"/>
    <property type="molecule type" value="Genomic_DNA"/>
</dbReference>
<evidence type="ECO:0000313" key="2">
    <source>
        <dbReference type="EMBL" id="KRG75221.1"/>
    </source>
</evidence>
<protein>
    <submittedName>
        <fullName evidence="2">Uncharacterized protein</fullName>
    </submittedName>
</protein>
<evidence type="ECO:0000313" key="3">
    <source>
        <dbReference type="Proteomes" id="UP000050956"/>
    </source>
</evidence>
<comment type="caution">
    <text evidence="2">The sequence shown here is derived from an EMBL/GenBank/DDBJ whole genome shotgun (WGS) entry which is preliminary data.</text>
</comment>
<organism evidence="2 3">
    <name type="scientific">Stenotrophomonas ginsengisoli</name>
    <dbReference type="NCBI Taxonomy" id="336566"/>
    <lineage>
        <taxon>Bacteria</taxon>
        <taxon>Pseudomonadati</taxon>
        <taxon>Pseudomonadota</taxon>
        <taxon>Gammaproteobacteria</taxon>
        <taxon>Lysobacterales</taxon>
        <taxon>Lysobacteraceae</taxon>
        <taxon>Stenotrophomonas</taxon>
    </lineage>
</organism>
<sequence length="147" mass="15649">MSVPALIGRLASATALLACCASASAHDPGCSALTDPPARLACYDQQFPPLLSSAQAYQEQATAQFGQRGGNGANPVVIDQLSARLHRQHQQGRQEVIELDNGQRWLVTEGRLPPLPVGSPLTVRKAALSGHQLLTEQGLAVRVRRLP</sequence>
<keyword evidence="3" id="KW-1185">Reference proteome</keyword>
<dbReference type="PATRIC" id="fig|336566.3.peg.1957"/>
<keyword evidence="1" id="KW-0732">Signal</keyword>
<accession>A0A0R0D164</accession>
<proteinExistence type="predicted"/>
<gene>
    <name evidence="2" type="ORF">ABB30_12265</name>
</gene>
<name>A0A0R0D164_9GAMM</name>
<dbReference type="Proteomes" id="UP000050956">
    <property type="component" value="Unassembled WGS sequence"/>
</dbReference>
<reference evidence="2 3" key="1">
    <citation type="submission" date="2015-05" db="EMBL/GenBank/DDBJ databases">
        <title>Genome sequencing and analysis of members of genus Stenotrophomonas.</title>
        <authorList>
            <person name="Patil P.P."/>
            <person name="Midha S."/>
            <person name="Patil P.B."/>
        </authorList>
    </citation>
    <scope>NUCLEOTIDE SEQUENCE [LARGE SCALE GENOMIC DNA]</scope>
    <source>
        <strain evidence="2 3">DSM 24757</strain>
    </source>
</reference>
<evidence type="ECO:0000256" key="1">
    <source>
        <dbReference type="SAM" id="SignalP"/>
    </source>
</evidence>
<dbReference type="AlphaFoldDB" id="A0A0R0D164"/>
<feature type="chain" id="PRO_5006394908" evidence="1">
    <location>
        <begin position="26"/>
        <end position="147"/>
    </location>
</feature>
<feature type="signal peptide" evidence="1">
    <location>
        <begin position="1"/>
        <end position="25"/>
    </location>
</feature>